<dbReference type="Pfam" id="PF13557">
    <property type="entry name" value="Phenol_MetA_deg"/>
    <property type="match status" value="1"/>
</dbReference>
<evidence type="ECO:0000313" key="2">
    <source>
        <dbReference type="EMBL" id="OBU70470.1"/>
    </source>
</evidence>
<name>A0A1A6Y6A9_STEMA</name>
<accession>A0A1A6Y6A9</accession>
<comment type="caution">
    <text evidence="2">The sequence shown here is derived from an EMBL/GenBank/DDBJ whole genome shotgun (WGS) entry which is preliminary data.</text>
</comment>
<protein>
    <recommendedName>
        <fullName evidence="4">Transporter</fullName>
    </recommendedName>
</protein>
<sequence>MQMPSGTIMRSALPFILFAASASALAQDTDEVPGFDRPGIGFGTDTVRRGALAVELGFPGYLHDHADDGVHTVGLSSDLLLRTGLAPGWELQLSTSPWQRQRISSPQSLRSTRLQGAGDSHLAVKWAGPASTDRTSWALLASAVIARGDADFSGGRQYALAASIDHRLAGNWSAALYASHQRGAGTHSTSWSPSLALEVSDRLGFYLEAGFSHASNAPDETIAGAGVTWMLRRNVQLDASFDVGLDAGSPDLQAGAGVAIYLD</sequence>
<proteinExistence type="predicted"/>
<dbReference type="InterPro" id="IPR025737">
    <property type="entry name" value="FApF"/>
</dbReference>
<evidence type="ECO:0000256" key="1">
    <source>
        <dbReference type="SAM" id="SignalP"/>
    </source>
</evidence>
<feature type="signal peptide" evidence="1">
    <location>
        <begin position="1"/>
        <end position="26"/>
    </location>
</feature>
<evidence type="ECO:0000313" key="3">
    <source>
        <dbReference type="Proteomes" id="UP000092256"/>
    </source>
</evidence>
<dbReference type="EMBL" id="LYVJ01000001">
    <property type="protein sequence ID" value="OBU70470.1"/>
    <property type="molecule type" value="Genomic_DNA"/>
</dbReference>
<organism evidence="2 3">
    <name type="scientific">Stenotrophomonas maltophilia</name>
    <name type="common">Pseudomonas maltophilia</name>
    <name type="synonym">Xanthomonas maltophilia</name>
    <dbReference type="NCBI Taxonomy" id="40324"/>
    <lineage>
        <taxon>Bacteria</taxon>
        <taxon>Pseudomonadati</taxon>
        <taxon>Pseudomonadota</taxon>
        <taxon>Gammaproteobacteria</taxon>
        <taxon>Lysobacterales</taxon>
        <taxon>Lysobacteraceae</taxon>
        <taxon>Stenotrophomonas</taxon>
        <taxon>Stenotrophomonas maltophilia group</taxon>
    </lineage>
</organism>
<feature type="chain" id="PRO_5008354035" description="Transporter" evidence="1">
    <location>
        <begin position="27"/>
        <end position="263"/>
    </location>
</feature>
<dbReference type="AlphaFoldDB" id="A0A1A6Y6A9"/>
<gene>
    <name evidence="2" type="ORF">A9K58_00525</name>
</gene>
<keyword evidence="1" id="KW-0732">Signal</keyword>
<dbReference type="Proteomes" id="UP000092256">
    <property type="component" value="Unassembled WGS sequence"/>
</dbReference>
<dbReference type="SUPFAM" id="SSF56935">
    <property type="entry name" value="Porins"/>
    <property type="match status" value="1"/>
</dbReference>
<reference evidence="2 3" key="1">
    <citation type="submission" date="2016-05" db="EMBL/GenBank/DDBJ databases">
        <title>Draft Genome Sequences of Stenotrophomonas maltophilia Strains Sm32COP, Sm41DVV, Sm46PAILV, SmF3, SmF22, SmSOFb1 and SmCVFa1, Isolated from Different Manures, in France.</title>
        <authorList>
            <person name="Nazaret S."/>
            <person name="Bodilis J."/>
        </authorList>
    </citation>
    <scope>NUCLEOTIDE SEQUENCE [LARGE SCALE GENOMIC DNA]</scope>
    <source>
        <strain evidence="2 3">Sm46PAILV</strain>
    </source>
</reference>
<evidence type="ECO:0008006" key="4">
    <source>
        <dbReference type="Google" id="ProtNLM"/>
    </source>
</evidence>